<dbReference type="EMBL" id="QGML01003102">
    <property type="protein sequence ID" value="TVY86766.1"/>
    <property type="molecule type" value="Genomic_DNA"/>
</dbReference>
<organism evidence="3 4">
    <name type="scientific">Lachnellula willkommii</name>
    <dbReference type="NCBI Taxonomy" id="215461"/>
    <lineage>
        <taxon>Eukaryota</taxon>
        <taxon>Fungi</taxon>
        <taxon>Dikarya</taxon>
        <taxon>Ascomycota</taxon>
        <taxon>Pezizomycotina</taxon>
        <taxon>Leotiomycetes</taxon>
        <taxon>Helotiales</taxon>
        <taxon>Lachnaceae</taxon>
        <taxon>Lachnellula</taxon>
    </lineage>
</organism>
<evidence type="ECO:0000313" key="3">
    <source>
        <dbReference type="EMBL" id="TVY86766.1"/>
    </source>
</evidence>
<gene>
    <name evidence="3" type="ORF">LAWI1_G007172</name>
</gene>
<protein>
    <submittedName>
        <fullName evidence="3">Uncharacterized protein</fullName>
    </submittedName>
</protein>
<feature type="compositionally biased region" description="Low complexity" evidence="2">
    <location>
        <begin position="335"/>
        <end position="348"/>
    </location>
</feature>
<dbReference type="PANTHER" id="PTHR12794">
    <property type="entry name" value="GEMIN2"/>
    <property type="match status" value="1"/>
</dbReference>
<name>A0A559M1C6_9HELO</name>
<dbReference type="PANTHER" id="PTHR12794:SF0">
    <property type="entry name" value="GEM-ASSOCIATED PROTEIN 2"/>
    <property type="match status" value="1"/>
</dbReference>
<dbReference type="GO" id="GO:0032797">
    <property type="term" value="C:SMN complex"/>
    <property type="evidence" value="ECO:0007669"/>
    <property type="project" value="TreeGrafter"/>
</dbReference>
<dbReference type="AlphaFoldDB" id="A0A559M1C6"/>
<feature type="region of interest" description="Disordered" evidence="2">
    <location>
        <begin position="1"/>
        <end position="42"/>
    </location>
</feature>
<proteinExistence type="inferred from homology"/>
<dbReference type="GO" id="GO:0000387">
    <property type="term" value="P:spliceosomal snRNP assembly"/>
    <property type="evidence" value="ECO:0007669"/>
    <property type="project" value="InterPro"/>
</dbReference>
<accession>A0A559M1C6</accession>
<dbReference type="Gene3D" id="1.20.58.1070">
    <property type="match status" value="1"/>
</dbReference>
<evidence type="ECO:0000256" key="2">
    <source>
        <dbReference type="SAM" id="MobiDB-lite"/>
    </source>
</evidence>
<comment type="similarity">
    <text evidence="1">Belongs to the gemin-2 family.</text>
</comment>
<comment type="caution">
    <text evidence="3">The sequence shown here is derived from an EMBL/GenBank/DDBJ whole genome shotgun (WGS) entry which is preliminary data.</text>
</comment>
<sequence length="458" mass="49733">MSGTKRKHSDDSPSEVYNYKSRSRPSVEARVDPTYGQRSALPGLDDVSRINVDNDELNYSEDVDALSYLQAVREEAIGIPNLLVAPKEETNARAIYENGVGDYRGSYEDGAYYAAGSNSEVSEEQAATDRNIAYFDSIMTKFEALRDRLQHSKPPPEAVKKLDADHPTHVGPLNTAVARWWRWKLRQVDPLPAQVASMDKGTVLRLLGLLTGGTLLQRGSEVNVGVSRWAWSLLARLPERGELTSEEIGTVRELGKKAVLVGMGLKEDADLNEGMDAIDPQSNDDVDDGEVFDVADDQEVDLDFGKDLDALGGEGAADPSIPVLPNAIDGDIYCADDSSAPESSMPSSQTVNVETSLGTPDIEQTPQPEEASDFSEELAAAKARLLGNLETAEEGSTGKSERDSAGKSKGNTRAPERDSAGKSKWNTRATVDMIITVAGEVYGQRDLLEFRGAWDHIV</sequence>
<evidence type="ECO:0000313" key="4">
    <source>
        <dbReference type="Proteomes" id="UP000315522"/>
    </source>
</evidence>
<dbReference type="InterPro" id="IPR035426">
    <property type="entry name" value="Gemin2/Brr1"/>
</dbReference>
<dbReference type="Pfam" id="PF04938">
    <property type="entry name" value="SIP1"/>
    <property type="match status" value="1"/>
</dbReference>
<dbReference type="GO" id="GO:0005634">
    <property type="term" value="C:nucleus"/>
    <property type="evidence" value="ECO:0007669"/>
    <property type="project" value="TreeGrafter"/>
</dbReference>
<keyword evidence="4" id="KW-1185">Reference proteome</keyword>
<evidence type="ECO:0000256" key="1">
    <source>
        <dbReference type="ARBA" id="ARBA00025758"/>
    </source>
</evidence>
<feature type="region of interest" description="Disordered" evidence="2">
    <location>
        <begin position="334"/>
        <end position="376"/>
    </location>
</feature>
<dbReference type="Proteomes" id="UP000315522">
    <property type="component" value="Unassembled WGS sequence"/>
</dbReference>
<feature type="region of interest" description="Disordered" evidence="2">
    <location>
        <begin position="389"/>
        <end position="424"/>
    </location>
</feature>
<feature type="compositionally biased region" description="Polar residues" evidence="2">
    <location>
        <begin position="349"/>
        <end position="367"/>
    </location>
</feature>
<reference evidence="3 4" key="1">
    <citation type="submission" date="2018-05" db="EMBL/GenBank/DDBJ databases">
        <title>Genome sequencing and assembly of the regulated plant pathogen Lachnellula willkommii and related sister species for the development of diagnostic species identification markers.</title>
        <authorList>
            <person name="Giroux E."/>
            <person name="Bilodeau G."/>
        </authorList>
    </citation>
    <scope>NUCLEOTIDE SEQUENCE [LARGE SCALE GENOMIC DNA]</scope>
    <source>
        <strain evidence="3 4">CBS 172.35</strain>
    </source>
</reference>